<dbReference type="KEGG" id="lmi:LMXM_05_0910"/>
<protein>
    <submittedName>
        <fullName evidence="3">Uncharacterized protein</fullName>
    </submittedName>
</protein>
<feature type="region of interest" description="Disordered" evidence="1">
    <location>
        <begin position="95"/>
        <end position="119"/>
    </location>
</feature>
<dbReference type="AlphaFoldDB" id="E9AKJ7"/>
<dbReference type="EMBL" id="FR799558">
    <property type="protein sequence ID" value="CBZ23448.1"/>
    <property type="molecule type" value="Genomic_DNA"/>
</dbReference>
<evidence type="ECO:0000256" key="1">
    <source>
        <dbReference type="SAM" id="MobiDB-lite"/>
    </source>
</evidence>
<dbReference type="VEuPathDB" id="TriTrypDB:LmxM.05.0910"/>
<evidence type="ECO:0000256" key="2">
    <source>
        <dbReference type="SAM" id="Phobius"/>
    </source>
</evidence>
<feature type="compositionally biased region" description="Basic and acidic residues" evidence="1">
    <location>
        <begin position="955"/>
        <end position="969"/>
    </location>
</feature>
<dbReference type="GeneID" id="13453007"/>
<organism evidence="3 4">
    <name type="scientific">Leishmania mexicana (strain MHOM/GT/2001/U1103)</name>
    <dbReference type="NCBI Taxonomy" id="929439"/>
    <lineage>
        <taxon>Eukaryota</taxon>
        <taxon>Discoba</taxon>
        <taxon>Euglenozoa</taxon>
        <taxon>Kinetoplastea</taxon>
        <taxon>Metakinetoplastina</taxon>
        <taxon>Trypanosomatida</taxon>
        <taxon>Trypanosomatidae</taxon>
        <taxon>Leishmaniinae</taxon>
        <taxon>Leishmania</taxon>
    </lineage>
</organism>
<feature type="transmembrane region" description="Helical" evidence="2">
    <location>
        <begin position="12"/>
        <end position="32"/>
    </location>
</feature>
<dbReference type="OrthoDB" id="273301at2759"/>
<proteinExistence type="predicted"/>
<sequence length="1056" mass="115273">MGLPLHVASPSPTAAAAASTSLMSSSNALELMRTYHMYVRMHKTRCRYLLLLLLMFLYYFQCTLCGPYDLLMSGAAGGSSLAGVGAGDPSKDGGLRLGLAAPDAGTAGDGGRLAGSSEGRRHRYARPPLITRALSGIGATVGRMDLWEVQWWPPSNRTPDAADAHYEQGLHVATPSAASLSLARSEPPWSVDTQRGLVAAIARSATRLSGLLFGQDPPPYELALSAFFRTRQATSGRSCNPGQAGAIDNDVRKELIHYSAFARDFKLRVPLLLYYNRMPVYAMMQHLRLMRVRNCQLLDYMSRAHASRHRPEKATGDVADNPDLHARQLSFELARLSLVLYLQRLHLRALRHADAMRLETFHFLRHLSSTIPVLRSVWVGQDHCSWPGVSCVVVRVPLNSLIDSEHPAVQAFVEDIFSVCRGPQCRQRRCAAPSCSAYTRHLTRRLFTSAAPAYWLKWDRTDDTAAMDEMIWEKTPTSSRGAAGVNAMAAAQPPSPSAASTGSDGDAGRSGSRKAATASSAGARSSHGTPARSKRSVWTEQMFAYEHPHLVLTEPTLLVDIDVQNIIKEIVEPILPSAPCNSGGGECVSSSPSLSATLLGPLSDFATPEYAEDVERPLTGDLFGMQRRLLRTIAEAAPRGLQYGKQRNGSSTVTIPYTFVKLNLANMGLRGYLPGFYDIASAYDDQRDTAAAHGKRETTNTGSGGASGTQSGLADACEAANLPSATPAATRQRGSKSAPKVSVLTPRSDLYWGRRSRMRMLEARNLSSASLATAAARRSLSSVAAIRSELQWVLRRLEKIGQRNHHEDLAAYFSEVASLARFQSERWSPYRWPEAMITATSNVSQSATRRLYTILENSAFSPSFADPVQSIDHSVNVFGELNPRLIGLLSLDVSANPLLTHVFPRTWLSIPHLQSVRTTGTSILAPPLRLRSRLYSHAAYCPASSVRFDSGMKADTEEAMGERPRRDTEVGAPTETARDEVEVSSATESSLHDKDFISAVLIPPFSKIDTVFSARNPSETVFQHQDPPLTGRRPLKYPASLHEGFLQGIKRLLSLQ</sequence>
<gene>
    <name evidence="3" type="ORF">LMXM_05_0910</name>
</gene>
<keyword evidence="2" id="KW-1133">Transmembrane helix</keyword>
<accession>E9AKJ7</accession>
<dbReference type="OMA" id="MRLETFH"/>
<feature type="transmembrane region" description="Helical" evidence="2">
    <location>
        <begin position="44"/>
        <end position="60"/>
    </location>
</feature>
<dbReference type="RefSeq" id="XP_003871981.1">
    <property type="nucleotide sequence ID" value="XM_003871932.1"/>
</dbReference>
<feature type="region of interest" description="Disordered" evidence="1">
    <location>
        <begin position="955"/>
        <end position="987"/>
    </location>
</feature>
<feature type="region of interest" description="Disordered" evidence="1">
    <location>
        <begin position="690"/>
        <end position="712"/>
    </location>
</feature>
<keyword evidence="2" id="KW-0812">Transmembrane</keyword>
<reference evidence="3 4" key="1">
    <citation type="journal article" date="2011" name="Genome Res.">
        <title>Chromosome and gene copy number variation allow major structural change between species and strains of Leishmania.</title>
        <authorList>
            <person name="Rogers M.B."/>
            <person name="Hilley J.D."/>
            <person name="Dickens N.J."/>
            <person name="Wilkes J."/>
            <person name="Bates P.A."/>
            <person name="Depledge D.P."/>
            <person name="Harris D."/>
            <person name="Her Y."/>
            <person name="Herzyk P."/>
            <person name="Imamura H."/>
            <person name="Otto T.D."/>
            <person name="Sanders M."/>
            <person name="Seeger K."/>
            <person name="Dujardin J.C."/>
            <person name="Berriman M."/>
            <person name="Smith D.F."/>
            <person name="Hertz-Fowler C."/>
            <person name="Mottram J.C."/>
        </authorList>
    </citation>
    <scope>NUCLEOTIDE SEQUENCE [LARGE SCALE GENOMIC DNA]</scope>
    <source>
        <strain evidence="3 4">MHOM/GT/2001/U1103</strain>
    </source>
</reference>
<feature type="compositionally biased region" description="Low complexity" evidence="1">
    <location>
        <begin position="487"/>
        <end position="526"/>
    </location>
</feature>
<dbReference type="Proteomes" id="UP000007259">
    <property type="component" value="Chromosome 5"/>
</dbReference>
<evidence type="ECO:0000313" key="3">
    <source>
        <dbReference type="EMBL" id="CBZ23448.1"/>
    </source>
</evidence>
<feature type="region of interest" description="Disordered" evidence="1">
    <location>
        <begin position="487"/>
        <end position="534"/>
    </location>
</feature>
<keyword evidence="2" id="KW-0472">Membrane</keyword>
<name>E9AKJ7_LEIMU</name>
<dbReference type="PhylomeDB" id="E9AKJ7"/>
<feature type="compositionally biased region" description="Low complexity" evidence="1">
    <location>
        <begin position="97"/>
        <end position="106"/>
    </location>
</feature>
<evidence type="ECO:0000313" key="4">
    <source>
        <dbReference type="Proteomes" id="UP000007259"/>
    </source>
</evidence>
<keyword evidence="4" id="KW-1185">Reference proteome</keyword>